<dbReference type="Gene3D" id="1.20.120.450">
    <property type="entry name" value="dinb family like domain"/>
    <property type="match status" value="1"/>
</dbReference>
<name>A0A7X2NPT0_9CLOT</name>
<protein>
    <submittedName>
        <fullName evidence="1">DinB family protein</fullName>
    </submittedName>
</protein>
<dbReference type="RefSeq" id="WP_154474049.1">
    <property type="nucleotide sequence ID" value="NZ_VUMD01000035.1"/>
</dbReference>
<comment type="caution">
    <text evidence="1">The sequence shown here is derived from an EMBL/GenBank/DDBJ whole genome shotgun (WGS) entry which is preliminary data.</text>
</comment>
<gene>
    <name evidence="1" type="ORF">FYJ39_19755</name>
</gene>
<evidence type="ECO:0000313" key="2">
    <source>
        <dbReference type="Proteomes" id="UP000429958"/>
    </source>
</evidence>
<keyword evidence="2" id="KW-1185">Reference proteome</keyword>
<proteinExistence type="predicted"/>
<dbReference type="SUPFAM" id="SSF109854">
    <property type="entry name" value="DinB/YfiT-like putative metalloenzymes"/>
    <property type="match status" value="1"/>
</dbReference>
<organism evidence="1 2">
    <name type="scientific">Clostridium porci</name>
    <dbReference type="NCBI Taxonomy" id="2605778"/>
    <lineage>
        <taxon>Bacteria</taxon>
        <taxon>Bacillati</taxon>
        <taxon>Bacillota</taxon>
        <taxon>Clostridia</taxon>
        <taxon>Eubacteriales</taxon>
        <taxon>Clostridiaceae</taxon>
        <taxon>Clostridium</taxon>
    </lineage>
</organism>
<dbReference type="EMBL" id="VUMD01000035">
    <property type="protein sequence ID" value="MSS38673.1"/>
    <property type="molecule type" value="Genomic_DNA"/>
</dbReference>
<dbReference type="AlphaFoldDB" id="A0A7X2NPT0"/>
<dbReference type="InterPro" id="IPR034660">
    <property type="entry name" value="DinB/YfiT-like"/>
</dbReference>
<accession>A0A7X2NPT0</accession>
<evidence type="ECO:0000313" key="1">
    <source>
        <dbReference type="EMBL" id="MSS38673.1"/>
    </source>
</evidence>
<dbReference type="Proteomes" id="UP000429958">
    <property type="component" value="Unassembled WGS sequence"/>
</dbReference>
<sequence>MKAEKINSCIKQNTLIEIIEDQTTRALWEVRNVIDCVPDELWNRNYCEMPCWKHIYHMLHSLDLWYINPRDENFCEPDIHEKDLNNLDVISKKSLSREEINDYLKSIEKKLKEYISSLTDRELLECPVGCEYCKFTLILAQFRHLHSHMGMIMGFIIDDTGLWPNVLGLEKPFPNGEYDKYL</sequence>
<reference evidence="1 2" key="1">
    <citation type="submission" date="2019-08" db="EMBL/GenBank/DDBJ databases">
        <title>In-depth cultivation of the pig gut microbiome towards novel bacterial diversity and tailored functional studies.</title>
        <authorList>
            <person name="Wylensek D."/>
            <person name="Hitch T.C.A."/>
            <person name="Clavel T."/>
        </authorList>
    </citation>
    <scope>NUCLEOTIDE SEQUENCE [LARGE SCALE GENOMIC DNA]</scope>
    <source>
        <strain evidence="1 2">WCA-389-WT-23D1</strain>
    </source>
</reference>